<evidence type="ECO:0000256" key="1">
    <source>
        <dbReference type="SAM" id="MobiDB-lite"/>
    </source>
</evidence>
<dbReference type="EMBL" id="JADGJD010002954">
    <property type="protein sequence ID" value="KAJ3026876.1"/>
    <property type="molecule type" value="Genomic_DNA"/>
</dbReference>
<accession>A0AAD5WY13</accession>
<feature type="region of interest" description="Disordered" evidence="1">
    <location>
        <begin position="353"/>
        <end position="374"/>
    </location>
</feature>
<feature type="compositionally biased region" description="Gly residues" evidence="1">
    <location>
        <begin position="443"/>
        <end position="452"/>
    </location>
</feature>
<dbReference type="AlphaFoldDB" id="A0AAD5WY13"/>
<feature type="compositionally biased region" description="Polar residues" evidence="1">
    <location>
        <begin position="400"/>
        <end position="410"/>
    </location>
</feature>
<feature type="region of interest" description="Disordered" evidence="1">
    <location>
        <begin position="391"/>
        <end position="452"/>
    </location>
</feature>
<gene>
    <name evidence="2" type="ORF">HK097_006285</name>
</gene>
<name>A0AAD5WY13_9FUNG</name>
<reference evidence="2" key="1">
    <citation type="submission" date="2020-05" db="EMBL/GenBank/DDBJ databases">
        <title>Phylogenomic resolution of chytrid fungi.</title>
        <authorList>
            <person name="Stajich J.E."/>
            <person name="Amses K."/>
            <person name="Simmons R."/>
            <person name="Seto K."/>
            <person name="Myers J."/>
            <person name="Bonds A."/>
            <person name="Quandt C.A."/>
            <person name="Barry K."/>
            <person name="Liu P."/>
            <person name="Grigoriev I."/>
            <person name="Longcore J.E."/>
            <person name="James T.Y."/>
        </authorList>
    </citation>
    <scope>NUCLEOTIDE SEQUENCE</scope>
    <source>
        <strain evidence="2">JEL0318</strain>
    </source>
</reference>
<feature type="compositionally biased region" description="Low complexity" evidence="1">
    <location>
        <begin position="353"/>
        <end position="373"/>
    </location>
</feature>
<proteinExistence type="predicted"/>
<organism evidence="2 3">
    <name type="scientific">Rhizophlyctis rosea</name>
    <dbReference type="NCBI Taxonomy" id="64517"/>
    <lineage>
        <taxon>Eukaryota</taxon>
        <taxon>Fungi</taxon>
        <taxon>Fungi incertae sedis</taxon>
        <taxon>Chytridiomycota</taxon>
        <taxon>Chytridiomycota incertae sedis</taxon>
        <taxon>Chytridiomycetes</taxon>
        <taxon>Rhizophlyctidales</taxon>
        <taxon>Rhizophlyctidaceae</taxon>
        <taxon>Rhizophlyctis</taxon>
    </lineage>
</organism>
<keyword evidence="3" id="KW-1185">Reference proteome</keyword>
<sequence length="452" mass="46219">MKVGVEGVLKEDLEFAGFAPILGEVEMVEREEEGALEGRERAALLRPKVLVGLGIELSKLQSVPLSVTSDPTTGNVPIFQRASPTHLKHASSTSNAYASTIAPPPGLTMAVAHPQVTSDDEDEVILFTGRQRAATQHFQRNSLIVTSPAADVATDPFSEVNGNRRSAIGSERRSSNGMSPPLPTSAGVSLLANPPAPSISSPVTASALFGSGSGIWQSINDNIDTTGSANTFAASAASTSAQAVSIPQRPSSNALFAFPNTPDAASSFGAGTDAVNTMAFLGLGSPANVRKAEQERLDGLFGGVGKEVPGPSGFSTATSGDGFTGLNGFVAPPPGIPGGFLFRVEAVGQPTLSSSLSAPPLPQQQQQQQQQQQWEGEYHFPFVGGASGTSPFVGDGWGQVTPSSTGSNSAAGDHRLSWLSPSTGLNAGPSPSVALTPGSGIWMQGGGGFGDL</sequence>
<dbReference type="Proteomes" id="UP001212841">
    <property type="component" value="Unassembled WGS sequence"/>
</dbReference>
<feature type="region of interest" description="Disordered" evidence="1">
    <location>
        <begin position="155"/>
        <end position="187"/>
    </location>
</feature>
<evidence type="ECO:0000313" key="3">
    <source>
        <dbReference type="Proteomes" id="UP001212841"/>
    </source>
</evidence>
<evidence type="ECO:0000313" key="2">
    <source>
        <dbReference type="EMBL" id="KAJ3026876.1"/>
    </source>
</evidence>
<feature type="non-terminal residue" evidence="2">
    <location>
        <position position="1"/>
    </location>
</feature>
<comment type="caution">
    <text evidence="2">The sequence shown here is derived from an EMBL/GenBank/DDBJ whole genome shotgun (WGS) entry which is preliminary data.</text>
</comment>
<protein>
    <submittedName>
        <fullName evidence="2">Uncharacterized protein</fullName>
    </submittedName>
</protein>